<dbReference type="Proteomes" id="UP000236291">
    <property type="component" value="Unassembled WGS sequence"/>
</dbReference>
<dbReference type="EMBL" id="ASHM01133465">
    <property type="protein sequence ID" value="PNX59764.1"/>
    <property type="molecule type" value="Genomic_DNA"/>
</dbReference>
<evidence type="ECO:0000313" key="3">
    <source>
        <dbReference type="EMBL" id="PNX59764.1"/>
    </source>
</evidence>
<proteinExistence type="predicted"/>
<reference evidence="3 4" key="2">
    <citation type="journal article" date="2017" name="Front. Plant Sci.">
        <title>Gene Classification and Mining of Molecular Markers Useful in Red Clover (Trifolium pratense) Breeding.</title>
        <authorList>
            <person name="Istvanek J."/>
            <person name="Dluhosova J."/>
            <person name="Dluhos P."/>
            <person name="Patkova L."/>
            <person name="Nedelnik J."/>
            <person name="Repkova J."/>
        </authorList>
    </citation>
    <scope>NUCLEOTIDE SEQUENCE [LARGE SCALE GENOMIC DNA]</scope>
    <source>
        <strain evidence="4">cv. Tatra</strain>
        <tissue evidence="3">Young leaves</tissue>
    </source>
</reference>
<reference evidence="3 4" key="1">
    <citation type="journal article" date="2014" name="Am. J. Bot.">
        <title>Genome assembly and annotation for red clover (Trifolium pratense; Fabaceae).</title>
        <authorList>
            <person name="Istvanek J."/>
            <person name="Jaros M."/>
            <person name="Krenek A."/>
            <person name="Repkova J."/>
        </authorList>
    </citation>
    <scope>NUCLEOTIDE SEQUENCE [LARGE SCALE GENOMIC DNA]</scope>
    <source>
        <strain evidence="4">cv. Tatra</strain>
        <tissue evidence="3">Young leaves</tissue>
    </source>
</reference>
<feature type="domain" description="Retroviral polymerase SH3-like" evidence="2">
    <location>
        <begin position="25"/>
        <end position="88"/>
    </location>
</feature>
<dbReference type="PANTHER" id="PTHR42648:SF18">
    <property type="entry name" value="RETROTRANSPOSON, UNCLASSIFIED-LIKE PROTEIN"/>
    <property type="match status" value="1"/>
</dbReference>
<protein>
    <submittedName>
        <fullName evidence="3">Retrovirus-related Pol polyprotein from transposon TNT 1-94</fullName>
    </submittedName>
</protein>
<accession>A0A2K3K0G4</accession>
<organism evidence="3 4">
    <name type="scientific">Trifolium pratense</name>
    <name type="common">Red clover</name>
    <dbReference type="NCBI Taxonomy" id="57577"/>
    <lineage>
        <taxon>Eukaryota</taxon>
        <taxon>Viridiplantae</taxon>
        <taxon>Streptophyta</taxon>
        <taxon>Embryophyta</taxon>
        <taxon>Tracheophyta</taxon>
        <taxon>Spermatophyta</taxon>
        <taxon>Magnoliopsida</taxon>
        <taxon>eudicotyledons</taxon>
        <taxon>Gunneridae</taxon>
        <taxon>Pentapetalae</taxon>
        <taxon>rosids</taxon>
        <taxon>fabids</taxon>
        <taxon>Fabales</taxon>
        <taxon>Fabaceae</taxon>
        <taxon>Papilionoideae</taxon>
        <taxon>50 kb inversion clade</taxon>
        <taxon>NPAAA clade</taxon>
        <taxon>Hologalegina</taxon>
        <taxon>IRL clade</taxon>
        <taxon>Trifolieae</taxon>
        <taxon>Trifolium</taxon>
    </lineage>
</organism>
<evidence type="ECO:0000259" key="2">
    <source>
        <dbReference type="Pfam" id="PF25597"/>
    </source>
</evidence>
<name>A0A2K3K0G4_TRIPR</name>
<dbReference type="InterPro" id="IPR057670">
    <property type="entry name" value="SH3_retrovirus"/>
</dbReference>
<sequence length="170" mass="19389">VKEVTPEEAWSKVKPAVHYFKIFGCVAYAHVSDTQRKKLDSKSIKCIHLGVSEESKAYRLYDPANKRIIVSRDVIFDESKGWEMKENKPAKAQVTDLDDSEALSNNDERDQMNNDEPMEVGESTQQTPDVEHVSDTESSDEDLHGNPIISPRPRRPPGWMRDYVTGQEQI</sequence>
<dbReference type="InterPro" id="IPR039537">
    <property type="entry name" value="Retrotran_Ty1/copia-like"/>
</dbReference>
<evidence type="ECO:0000256" key="1">
    <source>
        <dbReference type="SAM" id="MobiDB-lite"/>
    </source>
</evidence>
<evidence type="ECO:0000313" key="4">
    <source>
        <dbReference type="Proteomes" id="UP000236291"/>
    </source>
</evidence>
<dbReference type="STRING" id="57577.A0A2K3K0G4"/>
<dbReference type="AlphaFoldDB" id="A0A2K3K0G4"/>
<feature type="region of interest" description="Disordered" evidence="1">
    <location>
        <begin position="81"/>
        <end position="170"/>
    </location>
</feature>
<feature type="non-terminal residue" evidence="3">
    <location>
        <position position="170"/>
    </location>
</feature>
<feature type="non-terminal residue" evidence="3">
    <location>
        <position position="1"/>
    </location>
</feature>
<dbReference type="PANTHER" id="PTHR42648">
    <property type="entry name" value="TRANSPOSASE, PUTATIVE-RELATED"/>
    <property type="match status" value="1"/>
</dbReference>
<gene>
    <name evidence="3" type="ORF">L195_g059849</name>
</gene>
<dbReference type="Pfam" id="PF25597">
    <property type="entry name" value="SH3_retrovirus"/>
    <property type="match status" value="1"/>
</dbReference>
<comment type="caution">
    <text evidence="3">The sequence shown here is derived from an EMBL/GenBank/DDBJ whole genome shotgun (WGS) entry which is preliminary data.</text>
</comment>